<dbReference type="Pfam" id="PF13759">
    <property type="entry name" value="2OG-FeII_Oxy_5"/>
    <property type="match status" value="1"/>
</dbReference>
<feature type="repeat" description="TPR" evidence="1">
    <location>
        <begin position="171"/>
        <end position="204"/>
    </location>
</feature>
<dbReference type="InterPro" id="IPR052943">
    <property type="entry name" value="TMTC_O-mannosyl-trnsfr"/>
</dbReference>
<keyword evidence="1" id="KW-0802">TPR repeat</keyword>
<reference evidence="2 3" key="1">
    <citation type="submission" date="2018-06" db="EMBL/GenBank/DDBJ databases">
        <title>Genomic Encyclopedia of Type Strains, Phase IV (KMG-IV): sequencing the most valuable type-strain genomes for metagenomic binning, comparative biology and taxonomic classification.</title>
        <authorList>
            <person name="Goeker M."/>
        </authorList>
    </citation>
    <scope>NUCLEOTIDE SEQUENCE [LARGE SCALE GENOMIC DNA]</scope>
    <source>
        <strain evidence="2 3">DSM 24032</strain>
    </source>
</reference>
<dbReference type="InterPro" id="IPR012668">
    <property type="entry name" value="CHP02466"/>
</dbReference>
<protein>
    <submittedName>
        <fullName evidence="2">Tfp pilus assembly protein PilF</fullName>
    </submittedName>
</protein>
<dbReference type="PROSITE" id="PS50293">
    <property type="entry name" value="TPR_REGION"/>
    <property type="match status" value="1"/>
</dbReference>
<dbReference type="Pfam" id="PF00515">
    <property type="entry name" value="TPR_1"/>
    <property type="match status" value="1"/>
</dbReference>
<dbReference type="AlphaFoldDB" id="A0A395JNR8"/>
<feature type="repeat" description="TPR" evidence="1">
    <location>
        <begin position="137"/>
        <end position="170"/>
    </location>
</feature>
<sequence length="616" mass="69289">MQDLLKSAYQDLQNQQPQQAISKLQSIAAQVPNNADVAHLLALSYKALGDKARAKQHFKQSLELNEHQPEVLNNLANLLKSEESYSDAEAHYRRAVELNPKYLQAWRNLGICLQAQSHYEAALESYQRALDLAPNDSSALIGLADAQRLIGDLEKAESLYVSVLAIDPQKVNGWHNLGLVFHLQGKLTKALECYHKAFELAGPRPEVSQSLALCLHEAGKTQQSIQIFERALQQNPDHIELHERFNAMLWESEFASEFGESYRSALSQLSGNLSLIESYASLLFRAGHVTQAKQVLERYASGALDNHNLLALQGTIAAEMGDLSTAYHMMTRSLEIQYAKDVAQQLIKIDILLSRYAQAQDLLNQAFIEAPNCQLNWALQSLIWRLSGDKRYHWLMQYEKFVQVYKIAVPAGYDNLAAFLTDVENALIPMHRTEREPLLQTLRNGTQTASRLLHSPHPAIKALKECLQKIVRDYISGLPDDLNHPFLSRKREQFDFSGSWSVKLRANGFHVNHVHPEGWISSSCYITIPRGMHESSSIDIDPETESVDVAADNQGCIKFGESPLQLGDRDVIEMCVRPKPGMVVLFPSYCWHGTFPFSGTDSDYRMTAPFDILPVG</sequence>
<feature type="repeat" description="TPR" evidence="1">
    <location>
        <begin position="69"/>
        <end position="102"/>
    </location>
</feature>
<dbReference type="PROSITE" id="PS50005">
    <property type="entry name" value="TPR"/>
    <property type="match status" value="6"/>
</dbReference>
<gene>
    <name evidence="2" type="ORF">DFR28_101680</name>
</gene>
<organism evidence="2 3">
    <name type="scientific">Arenicella xantha</name>
    <dbReference type="NCBI Taxonomy" id="644221"/>
    <lineage>
        <taxon>Bacteria</taxon>
        <taxon>Pseudomonadati</taxon>
        <taxon>Pseudomonadota</taxon>
        <taxon>Gammaproteobacteria</taxon>
        <taxon>Arenicellales</taxon>
        <taxon>Arenicellaceae</taxon>
        <taxon>Arenicella</taxon>
    </lineage>
</organism>
<dbReference type="OrthoDB" id="549777at2"/>
<feature type="repeat" description="TPR" evidence="1">
    <location>
        <begin position="205"/>
        <end position="238"/>
    </location>
</feature>
<feature type="repeat" description="TPR" evidence="1">
    <location>
        <begin position="103"/>
        <end position="136"/>
    </location>
</feature>
<keyword evidence="3" id="KW-1185">Reference proteome</keyword>
<comment type="caution">
    <text evidence="2">The sequence shown here is derived from an EMBL/GenBank/DDBJ whole genome shotgun (WGS) entry which is preliminary data.</text>
</comment>
<evidence type="ECO:0000313" key="2">
    <source>
        <dbReference type="EMBL" id="RBP53294.1"/>
    </source>
</evidence>
<dbReference type="PANTHER" id="PTHR44809:SF1">
    <property type="entry name" value="PROTEIN O-MANNOSYL-TRANSFERASE TMTC1"/>
    <property type="match status" value="1"/>
</dbReference>
<dbReference type="Gene3D" id="1.25.40.10">
    <property type="entry name" value="Tetratricopeptide repeat domain"/>
    <property type="match status" value="3"/>
</dbReference>
<evidence type="ECO:0000313" key="3">
    <source>
        <dbReference type="Proteomes" id="UP000253083"/>
    </source>
</evidence>
<dbReference type="Gene3D" id="2.60.120.620">
    <property type="entry name" value="q2cbj1_9rhob like domain"/>
    <property type="match status" value="1"/>
</dbReference>
<dbReference type="Pfam" id="PF13424">
    <property type="entry name" value="TPR_12"/>
    <property type="match status" value="2"/>
</dbReference>
<accession>A0A395JNR8</accession>
<dbReference type="PANTHER" id="PTHR44809">
    <property type="match status" value="1"/>
</dbReference>
<dbReference type="InterPro" id="IPR019734">
    <property type="entry name" value="TPR_rpt"/>
</dbReference>
<evidence type="ECO:0000256" key="1">
    <source>
        <dbReference type="PROSITE-ProRule" id="PRU00339"/>
    </source>
</evidence>
<dbReference type="SUPFAM" id="SSF48452">
    <property type="entry name" value="TPR-like"/>
    <property type="match status" value="3"/>
</dbReference>
<feature type="repeat" description="TPR" evidence="1">
    <location>
        <begin position="35"/>
        <end position="68"/>
    </location>
</feature>
<proteinExistence type="predicted"/>
<dbReference type="InParanoid" id="A0A395JNR8"/>
<dbReference type="SMART" id="SM00028">
    <property type="entry name" value="TPR"/>
    <property type="match status" value="6"/>
</dbReference>
<name>A0A395JNR8_9GAMM</name>
<dbReference type="EMBL" id="QNRT01000001">
    <property type="protein sequence ID" value="RBP53294.1"/>
    <property type="molecule type" value="Genomic_DNA"/>
</dbReference>
<dbReference type="InterPro" id="IPR011990">
    <property type="entry name" value="TPR-like_helical_dom_sf"/>
</dbReference>
<dbReference type="Pfam" id="PF13181">
    <property type="entry name" value="TPR_8"/>
    <property type="match status" value="1"/>
</dbReference>
<dbReference type="Proteomes" id="UP000253083">
    <property type="component" value="Unassembled WGS sequence"/>
</dbReference>
<dbReference type="RefSeq" id="WP_113952879.1">
    <property type="nucleotide sequence ID" value="NZ_QNRT01000001.1"/>
</dbReference>